<evidence type="ECO:0000313" key="6">
    <source>
        <dbReference type="Proteomes" id="UP001159042"/>
    </source>
</evidence>
<keyword evidence="3" id="KW-0732">Signal</keyword>
<reference evidence="5 6" key="1">
    <citation type="journal article" date="2023" name="Insect Mol. Biol.">
        <title>Genome sequencing provides insights into the evolution of gene families encoding plant cell wall-degrading enzymes in longhorned beetles.</title>
        <authorList>
            <person name="Shin N.R."/>
            <person name="Okamura Y."/>
            <person name="Kirsch R."/>
            <person name="Pauchet Y."/>
        </authorList>
    </citation>
    <scope>NUCLEOTIDE SEQUENCE [LARGE SCALE GENOMIC DNA]</scope>
    <source>
        <strain evidence="5">EAD_L_NR</strain>
    </source>
</reference>
<evidence type="ECO:0000256" key="1">
    <source>
        <dbReference type="ARBA" id="ARBA00023157"/>
    </source>
</evidence>
<comment type="caution">
    <text evidence="2">Lacks conserved residue(s) required for the propagation of feature annotation.</text>
</comment>
<organism evidence="5 6">
    <name type="scientific">Exocentrus adspersus</name>
    <dbReference type="NCBI Taxonomy" id="1586481"/>
    <lineage>
        <taxon>Eukaryota</taxon>
        <taxon>Metazoa</taxon>
        <taxon>Ecdysozoa</taxon>
        <taxon>Arthropoda</taxon>
        <taxon>Hexapoda</taxon>
        <taxon>Insecta</taxon>
        <taxon>Pterygota</taxon>
        <taxon>Neoptera</taxon>
        <taxon>Endopterygota</taxon>
        <taxon>Coleoptera</taxon>
        <taxon>Polyphaga</taxon>
        <taxon>Cucujiformia</taxon>
        <taxon>Chrysomeloidea</taxon>
        <taxon>Cerambycidae</taxon>
        <taxon>Lamiinae</taxon>
        <taxon>Acanthocinini</taxon>
        <taxon>Exocentrus</taxon>
    </lineage>
</organism>
<dbReference type="PANTHER" id="PTHR33236:SF12">
    <property type="entry name" value="CUB DOMAIN-CONTAINING PROTEIN-RELATED"/>
    <property type="match status" value="1"/>
</dbReference>
<protein>
    <recommendedName>
        <fullName evidence="4">CUB domain-containing protein</fullName>
    </recommendedName>
</protein>
<keyword evidence="6" id="KW-1185">Reference proteome</keyword>
<accession>A0AAV8WH91</accession>
<dbReference type="Proteomes" id="UP001159042">
    <property type="component" value="Unassembled WGS sequence"/>
</dbReference>
<dbReference type="PANTHER" id="PTHR33236">
    <property type="entry name" value="INTRAFLAGELLAR TRANSPORT PROTEIN 122 FAMILY PROTEIN-RELATED"/>
    <property type="match status" value="1"/>
</dbReference>
<dbReference type="Pfam" id="PF26080">
    <property type="entry name" value="CUB_animal"/>
    <property type="match status" value="1"/>
</dbReference>
<comment type="caution">
    <text evidence="5">The sequence shown here is derived from an EMBL/GenBank/DDBJ whole genome shotgun (WGS) entry which is preliminary data.</text>
</comment>
<evidence type="ECO:0000256" key="3">
    <source>
        <dbReference type="SAM" id="SignalP"/>
    </source>
</evidence>
<feature type="signal peptide" evidence="3">
    <location>
        <begin position="1"/>
        <end position="16"/>
    </location>
</feature>
<dbReference type="AlphaFoldDB" id="A0AAV8WH91"/>
<evidence type="ECO:0000313" key="5">
    <source>
        <dbReference type="EMBL" id="KAJ8925500.1"/>
    </source>
</evidence>
<dbReference type="PROSITE" id="PS01180">
    <property type="entry name" value="CUB"/>
    <property type="match status" value="1"/>
</dbReference>
<gene>
    <name evidence="5" type="ORF">NQ315_009338</name>
</gene>
<feature type="domain" description="CUB" evidence="4">
    <location>
        <begin position="88"/>
        <end position="210"/>
    </location>
</feature>
<dbReference type="InterPro" id="IPR058698">
    <property type="entry name" value="CUB_metazoa"/>
</dbReference>
<dbReference type="EMBL" id="JANEYG010000001">
    <property type="protein sequence ID" value="KAJ8925500.1"/>
    <property type="molecule type" value="Genomic_DNA"/>
</dbReference>
<feature type="non-terminal residue" evidence="5">
    <location>
        <position position="347"/>
    </location>
</feature>
<dbReference type="InterPro" id="IPR000859">
    <property type="entry name" value="CUB_dom"/>
</dbReference>
<evidence type="ECO:0000256" key="2">
    <source>
        <dbReference type="PROSITE-ProRule" id="PRU00059"/>
    </source>
</evidence>
<keyword evidence="1" id="KW-1015">Disulfide bond</keyword>
<name>A0AAV8WH91_9CUCU</name>
<evidence type="ECO:0000259" key="4">
    <source>
        <dbReference type="PROSITE" id="PS01180"/>
    </source>
</evidence>
<sequence>MLRLGLVFVCIQSAWCGIFDFTEVDDPFASIWNVNKQPSLKLTECRVQTESGLKFGVCTPHTNCLLTGGKPNGFCGLFSTCCVFENTCGKTSNTKVGYFEGSDVTVSESTCSYTVKLKNPNICQIRLDFVKFNLAPATLTKTVSSTYPIYKCADDVLKIHPNHYSIPDLCGNNDKQHVYIHVNQTDGVTKGVQLDVTLASRMVKSQLQSPSWKIKITQLECPGRIQGFTLPNDEAAQDFPLLAPLGAIQYFTDITGHIKSFGFDGSILQQSYTYDQKYAIAFKRDINICGVKFTPEYIFLQRDMVEFYSDANCKHYLFVPDLYFDNSTDSPYQAHDLVSKVCLTNNE</sequence>
<proteinExistence type="predicted"/>
<feature type="chain" id="PRO_5043809987" description="CUB domain-containing protein" evidence="3">
    <location>
        <begin position="17"/>
        <end position="347"/>
    </location>
</feature>